<evidence type="ECO:0000259" key="5">
    <source>
        <dbReference type="PROSITE" id="PS51272"/>
    </source>
</evidence>
<evidence type="ECO:0000256" key="1">
    <source>
        <dbReference type="ARBA" id="ARBA00022737"/>
    </source>
</evidence>
<gene>
    <name evidence="6" type="ORF">DV520_03370</name>
</gene>
<dbReference type="Pfam" id="PF24547">
    <property type="entry name" value="DUF7601"/>
    <property type="match status" value="1"/>
</dbReference>
<name>A0A3E2B4W8_9FIRM</name>
<dbReference type="EMBL" id="QQRQ01000004">
    <property type="protein sequence ID" value="RFT07047.1"/>
    <property type="molecule type" value="Genomic_DNA"/>
</dbReference>
<dbReference type="InterPro" id="IPR001119">
    <property type="entry name" value="SLH_dom"/>
</dbReference>
<dbReference type="InterPro" id="IPR051465">
    <property type="entry name" value="Cell_Envelope_Struct_Comp"/>
</dbReference>
<evidence type="ECO:0000259" key="4">
    <source>
        <dbReference type="PROSITE" id="PS50234"/>
    </source>
</evidence>
<keyword evidence="3" id="KW-0732">Signal</keyword>
<dbReference type="InterPro" id="IPR055382">
    <property type="entry name" value="DUF7601"/>
</dbReference>
<accession>A0A3E2B4W8</accession>
<dbReference type="Pfam" id="PF13519">
    <property type="entry name" value="VWA_2"/>
    <property type="match status" value="1"/>
</dbReference>
<dbReference type="InterPro" id="IPR036465">
    <property type="entry name" value="vWFA_dom_sf"/>
</dbReference>
<comment type="caution">
    <text evidence="6">The sequence shown here is derived from an EMBL/GenBank/DDBJ whole genome shotgun (WGS) entry which is preliminary data.</text>
</comment>
<feature type="compositionally biased region" description="Polar residues" evidence="2">
    <location>
        <begin position="953"/>
        <end position="970"/>
    </location>
</feature>
<dbReference type="Proteomes" id="UP000260649">
    <property type="component" value="Unassembled WGS sequence"/>
</dbReference>
<reference evidence="6 7" key="1">
    <citation type="submission" date="2018-07" db="EMBL/GenBank/DDBJ databases">
        <title>GABA Modulating Bacteria of the Human Gut Microbiota.</title>
        <authorList>
            <person name="Strandwitz P."/>
            <person name="Kim K.H."/>
            <person name="Terekhova D."/>
            <person name="Liu J.K."/>
            <person name="Sharma A."/>
            <person name="Levering J."/>
            <person name="Mcdonald D."/>
            <person name="Dietrich D."/>
            <person name="Ramadhar T.R."/>
            <person name="Lekbua A."/>
            <person name="Mroue N."/>
            <person name="Liston C."/>
            <person name="Stewart E.J."/>
            <person name="Dubin M.J."/>
            <person name="Zengler K."/>
            <person name="Knight R."/>
            <person name="Gilbert J.A."/>
            <person name="Clardy J."/>
            <person name="Lewis K."/>
        </authorList>
    </citation>
    <scope>NUCLEOTIDE SEQUENCE [LARGE SCALE GENOMIC DNA]</scope>
    <source>
        <strain evidence="6 7">KLE1738</strain>
    </source>
</reference>
<dbReference type="Gene3D" id="2.60.40.1140">
    <property type="entry name" value="Collagen-binding surface protein Cna, B-type domain"/>
    <property type="match status" value="1"/>
</dbReference>
<feature type="domain" description="VWFA" evidence="4">
    <location>
        <begin position="117"/>
        <end position="366"/>
    </location>
</feature>
<feature type="region of interest" description="Disordered" evidence="2">
    <location>
        <begin position="435"/>
        <end position="454"/>
    </location>
</feature>
<dbReference type="CDD" id="cd00198">
    <property type="entry name" value="vWFA"/>
    <property type="match status" value="1"/>
</dbReference>
<evidence type="ECO:0000313" key="6">
    <source>
        <dbReference type="EMBL" id="RFT07047.1"/>
    </source>
</evidence>
<dbReference type="PROSITE" id="PS51272">
    <property type="entry name" value="SLH"/>
    <property type="match status" value="3"/>
</dbReference>
<evidence type="ECO:0000256" key="3">
    <source>
        <dbReference type="SAM" id="SignalP"/>
    </source>
</evidence>
<dbReference type="PANTHER" id="PTHR43308">
    <property type="entry name" value="OUTER MEMBRANE PROTEIN ALPHA-RELATED"/>
    <property type="match status" value="1"/>
</dbReference>
<dbReference type="SUPFAM" id="SSF53300">
    <property type="entry name" value="vWA-like"/>
    <property type="match status" value="1"/>
</dbReference>
<feature type="domain" description="SLH" evidence="5">
    <location>
        <begin position="1957"/>
        <end position="2020"/>
    </location>
</feature>
<feature type="chain" id="PRO_5017743643" evidence="3">
    <location>
        <begin position="26"/>
        <end position="2188"/>
    </location>
</feature>
<dbReference type="Pfam" id="PF18998">
    <property type="entry name" value="Flg_new_2"/>
    <property type="match status" value="2"/>
</dbReference>
<feature type="domain" description="SLH" evidence="5">
    <location>
        <begin position="2080"/>
        <end position="2143"/>
    </location>
</feature>
<dbReference type="OrthoDB" id="1699243at2"/>
<protein>
    <submittedName>
        <fullName evidence="6">VWA domain-containing protein</fullName>
    </submittedName>
</protein>
<dbReference type="PROSITE" id="PS50234">
    <property type="entry name" value="VWFA"/>
    <property type="match status" value="1"/>
</dbReference>
<dbReference type="Gene3D" id="3.40.50.410">
    <property type="entry name" value="von Willebrand factor, type A domain"/>
    <property type="match status" value="1"/>
</dbReference>
<dbReference type="Pfam" id="PF00395">
    <property type="entry name" value="SLH"/>
    <property type="match status" value="3"/>
</dbReference>
<sequence length="2188" mass="235430">MKRRLLAMALSLVMLVGLFPTAAMATDDPGGGNSSSVSADTSTLTTWEAVFGGDTLSTKDIGRIWTDKTVSEENITLSGDIGSSVTIDKETSADFLVGLSALGSAADITDVTKVPTDTVFVLDLSNNMWEDDQINTMIQAANEALKMLLNANPQNRVAVVGYSTQSSVLLPLEHYESSSTFLTRDNNTLKATAVVRGEIKESSFERLTNTSHKYTQHGIYTGMQLLQSEEETTATVGGTTVTRAPVMVLMAEGEAKYGSEKFIDPPEEATIEEVGQRATSRYAQSFVAAMTAAYMKEQVTAHYYGDSGQSARVYTIGVDVDECDAPALAYAYLDPAQTVPSHFSATDGDKKDPTASWALNYFKEKFNDYNTGGTAAIHTGSYDGGNLGWKETKITKNDNENVTVSKFEYNDQYYDVTDANWGTIFDQIADDVSNQAPTAPTDVTEGAEGTGGESGKLVFTDQLGKYMKVTGTPTIVFAGKKYAAKGSPETKDNVTTYTFEGTVEGNPVYGSASLSAIKLTVTNGDEGQTLVWEIPANLLPLRTVKVQGDTDEQGETSYTINLDKNAYPIRLFYSVAKEDEHNWSEADNDYLKSRSKNGQTNYYEAVWDQENGEYGTTTAVFTPAESNAFYHYTEDTILYNLVNTGNQDIYLSEEDAEAAEVTTILPGAGTVQVGGIAYRLEAAEGYVSGRAYYYQHVYYQAEDSSDTAAQKRTDYHMLQDGSRIVVGGNDSNADIDNGVLKIKAGTNKLSRVSDGDGVKVKNTTQTAGTYRHPVFELGENEKVTVYLGNNGLLKEATPTGSLTVTVGTTEGDGANSDQEFIYKLILANLNGYDTLTGEYTIKIGGESSGQKIGNNGTFKLKAGQCATIEGLPAGSVWQLQQENVPGYTPAFTGDVYQEGAQSGAILYKEKAGAATLDKNVTVTNTYNPAQVSYLLTYDGNAISGSLQAPPPQAQSVNSGASVTLPSSAPTHQDVDGKAVALIGWTETATSKIYSLADKSEFESLGEDFHEKGGNYTMPAKLTTLYAVWGYDTDEDGTADVKETTYTLTYNANGGKFTEEKETKEVTVVAQDGYKLLASGEEGLPTHAKTNWNGTETAVVFMGWSTTKLEKIYSVNDERPVTVSEIDITESETVYAVWGYDADGNGTADINDNTHKITVSTGDNGTATVEYSMDTTSTPVNALTKAGSNDYYVVDGQNLTVNITPNSGYAVDTITVDNNEYKNTAGATSPNGEGYTSNSFKSVKFEKVTAGHTISITFAPVTGDGEIPDKYNRTLTYDANGGKFGDAVTGTDTKVITGLEESKSYSLSNSPVKVDAPTHEKENGIAVLFLGWLTEDNSKKIYGAEDKEVLEQLQSKVTISSTGTTLYAAWGYSSDGTTPDVEKDTVTVTASVNGDNGSISPENKTVIKGSSVEFTITANEDYALDTIKVGSDIVLTNDGDSEYTADENRQGKWTLKNVQAGTQVVVSFAEDKDRDGIPDKNKPIEPDPQPESYALTYDTNGGFGGPGKVEVKADAAEDYTLETTNVPKHAPDEDNGTAMIFIGWTTERDTKIYSASDEKGPTTVETLTLTADDEVYAVWGYDANEDGTPDVEETDKYSLTYDTNAMEGDTVSGSVSDANKYVSKQTVALADGSGLSYQESGAENAKVMFLGWSTTKTDRIFSSSDEDKTAFAEVTIVPAVTFDSQDIEVYAVWGYDKDKDDRPDVIGEDYVIYPFAGPNGSISPDTAATVEKNGDQAFAFAPNNGYAVDRIVIDDTTYLNNGKLELEGYDTAQKTYTFSNVQDDHSIIVTFSADKDGDGIPDKYDDPEAQTCTVTASVSGAGGSIAPSGTMKVNCGESKHFTITADSGYHIADVTVNGKSVGAVSGYTLQNITENTTIVASFARNSSGTTRYTITASAGAGGKISPSGSVRVSRNSDKTFTITANEGYVISDVLVDDKSVGAVEKYTFEKVREKHTIEAVFALASGVADPEDTGVSDWLNTKDHTAYLSGYANGSFGPNKNMTRAEAAQMFYNLLLNQEVSGAVSFTDVAADAWYAKAVHTLASLGILQGVGDGRFAPDRAITRAEFTVIAMRFADLDTSGENIFTDVNAGDWFYDQVVGSIRYGWINGYEDGTFRPNNTITRAEVTTIVNRMLGRAADKDYVDSHKDQLRQFPDVAQTNWAYYNIVEATNAHDYEKSGGTEDWTGLAD</sequence>
<feature type="region of interest" description="Disordered" evidence="2">
    <location>
        <begin position="947"/>
        <end position="971"/>
    </location>
</feature>
<dbReference type="InterPro" id="IPR002035">
    <property type="entry name" value="VWF_A"/>
</dbReference>
<proteinExistence type="predicted"/>
<evidence type="ECO:0000256" key="2">
    <source>
        <dbReference type="SAM" id="MobiDB-lite"/>
    </source>
</evidence>
<dbReference type="InterPro" id="IPR044060">
    <property type="entry name" value="Bacterial_rp_domain"/>
</dbReference>
<evidence type="ECO:0000313" key="7">
    <source>
        <dbReference type="Proteomes" id="UP000260649"/>
    </source>
</evidence>
<feature type="domain" description="SLH" evidence="5">
    <location>
        <begin position="2021"/>
        <end position="2079"/>
    </location>
</feature>
<organism evidence="6 7">
    <name type="scientific">Evtepia gabavorous</name>
    <dbReference type="NCBI Taxonomy" id="2211183"/>
    <lineage>
        <taxon>Bacteria</taxon>
        <taxon>Bacillati</taxon>
        <taxon>Bacillota</taxon>
        <taxon>Clostridia</taxon>
        <taxon>Eubacteriales</taxon>
        <taxon>Evtepia</taxon>
    </lineage>
</organism>
<keyword evidence="7" id="KW-1185">Reference proteome</keyword>
<dbReference type="PANTHER" id="PTHR43308:SF5">
    <property type="entry name" value="S-LAYER PROTEIN _ PEPTIDOGLYCAN ENDO-BETA-N-ACETYLGLUCOSAMINIDASE"/>
    <property type="match status" value="1"/>
</dbReference>
<keyword evidence="1" id="KW-0677">Repeat</keyword>
<feature type="signal peptide" evidence="3">
    <location>
        <begin position="1"/>
        <end position="25"/>
    </location>
</feature>